<keyword evidence="3" id="KW-1185">Reference proteome</keyword>
<name>A0AAV3RG65_LITER</name>
<dbReference type="Proteomes" id="UP001454036">
    <property type="component" value="Unassembled WGS sequence"/>
</dbReference>
<proteinExistence type="predicted"/>
<protein>
    <submittedName>
        <fullName evidence="2">Uncharacterized protein</fullName>
    </submittedName>
</protein>
<gene>
    <name evidence="2" type="ORF">LIER_41830</name>
</gene>
<sequence>MAPSVGNANIIPQNQNTSTTPTTEQPQINVDIHGSFQPGPAVPPTFTDKNPIGDIREEIQRRVRLAREKEIQQHVDLILERDSLIREEQERLNTEAARAEEEVRARESNYTDDPPYTPTYTPLYTSSMFPQYGDTRTDSYRPSEVQQTVPQMDPHTTLLQELLAAQKREFDEFIQMVVASIPRRPNRVVTHAVMPFTRRLNVVPIPVGLILP</sequence>
<organism evidence="2 3">
    <name type="scientific">Lithospermum erythrorhizon</name>
    <name type="common">Purple gromwell</name>
    <name type="synonym">Lithospermum officinale var. erythrorhizon</name>
    <dbReference type="NCBI Taxonomy" id="34254"/>
    <lineage>
        <taxon>Eukaryota</taxon>
        <taxon>Viridiplantae</taxon>
        <taxon>Streptophyta</taxon>
        <taxon>Embryophyta</taxon>
        <taxon>Tracheophyta</taxon>
        <taxon>Spermatophyta</taxon>
        <taxon>Magnoliopsida</taxon>
        <taxon>eudicotyledons</taxon>
        <taxon>Gunneridae</taxon>
        <taxon>Pentapetalae</taxon>
        <taxon>asterids</taxon>
        <taxon>lamiids</taxon>
        <taxon>Boraginales</taxon>
        <taxon>Boraginaceae</taxon>
        <taxon>Boraginoideae</taxon>
        <taxon>Lithospermeae</taxon>
        <taxon>Lithospermum</taxon>
    </lineage>
</organism>
<reference evidence="2 3" key="1">
    <citation type="submission" date="2024-01" db="EMBL/GenBank/DDBJ databases">
        <title>The complete chloroplast genome sequence of Lithospermum erythrorhizon: insights into the phylogenetic relationship among Boraginaceae species and the maternal lineages of purple gromwells.</title>
        <authorList>
            <person name="Okada T."/>
            <person name="Watanabe K."/>
        </authorList>
    </citation>
    <scope>NUCLEOTIDE SEQUENCE [LARGE SCALE GENOMIC DNA]</scope>
</reference>
<feature type="region of interest" description="Disordered" evidence="1">
    <location>
        <begin position="1"/>
        <end position="26"/>
    </location>
</feature>
<feature type="compositionally biased region" description="Low complexity" evidence="1">
    <location>
        <begin position="111"/>
        <end position="125"/>
    </location>
</feature>
<dbReference type="AlphaFoldDB" id="A0AAV3RG65"/>
<dbReference type="EMBL" id="BAABME010027050">
    <property type="protein sequence ID" value="GAA0174983.1"/>
    <property type="molecule type" value="Genomic_DNA"/>
</dbReference>
<feature type="compositionally biased region" description="Polar residues" evidence="1">
    <location>
        <begin position="1"/>
        <end position="11"/>
    </location>
</feature>
<feature type="compositionally biased region" description="Low complexity" evidence="1">
    <location>
        <begin position="12"/>
        <end position="26"/>
    </location>
</feature>
<evidence type="ECO:0000256" key="1">
    <source>
        <dbReference type="SAM" id="MobiDB-lite"/>
    </source>
</evidence>
<feature type="region of interest" description="Disordered" evidence="1">
    <location>
        <begin position="95"/>
        <end position="127"/>
    </location>
</feature>
<feature type="compositionally biased region" description="Basic and acidic residues" evidence="1">
    <location>
        <begin position="95"/>
        <end position="109"/>
    </location>
</feature>
<accession>A0AAV3RG65</accession>
<comment type="caution">
    <text evidence="2">The sequence shown here is derived from an EMBL/GenBank/DDBJ whole genome shotgun (WGS) entry which is preliminary data.</text>
</comment>
<evidence type="ECO:0000313" key="3">
    <source>
        <dbReference type="Proteomes" id="UP001454036"/>
    </source>
</evidence>
<evidence type="ECO:0000313" key="2">
    <source>
        <dbReference type="EMBL" id="GAA0174983.1"/>
    </source>
</evidence>